<dbReference type="InterPro" id="IPR050721">
    <property type="entry name" value="Trk_Ktr_HKT_K-transport"/>
</dbReference>
<dbReference type="InterPro" id="IPR013099">
    <property type="entry name" value="K_chnl_dom"/>
</dbReference>
<evidence type="ECO:0000256" key="1">
    <source>
        <dbReference type="ARBA" id="ARBA00004651"/>
    </source>
</evidence>
<feature type="transmembrane region" description="Helical" evidence="2">
    <location>
        <begin position="226"/>
        <end position="250"/>
    </location>
</feature>
<feature type="domain" description="Potassium channel" evidence="4">
    <location>
        <begin position="173"/>
        <end position="251"/>
    </location>
</feature>
<gene>
    <name evidence="5" type="ORF">PF327_00115</name>
</gene>
<keyword evidence="2" id="KW-1133">Transmembrane helix</keyword>
<feature type="transmembrane region" description="Helical" evidence="2">
    <location>
        <begin position="166"/>
        <end position="187"/>
    </location>
</feature>
<feature type="transmembrane region" description="Helical" evidence="2">
    <location>
        <begin position="194"/>
        <end position="214"/>
    </location>
</feature>
<comment type="caution">
    <text evidence="5">The sequence shown here is derived from an EMBL/GenBank/DDBJ whole genome shotgun (WGS) entry which is preliminary data.</text>
</comment>
<reference evidence="5" key="1">
    <citation type="submission" date="2023-01" db="EMBL/GenBank/DDBJ databases">
        <title>Sulfurovum sp. XTW-4 genome assembly.</title>
        <authorList>
            <person name="Wang J."/>
        </authorList>
    </citation>
    <scope>NUCLEOTIDE SEQUENCE</scope>
    <source>
        <strain evidence="5">XTW-4</strain>
    </source>
</reference>
<evidence type="ECO:0000259" key="3">
    <source>
        <dbReference type="Pfam" id="PF02254"/>
    </source>
</evidence>
<evidence type="ECO:0000313" key="5">
    <source>
        <dbReference type="EMBL" id="MDM5262606.1"/>
    </source>
</evidence>
<evidence type="ECO:0000259" key="4">
    <source>
        <dbReference type="Pfam" id="PF07885"/>
    </source>
</evidence>
<keyword evidence="6" id="KW-1185">Reference proteome</keyword>
<evidence type="ECO:0000313" key="6">
    <source>
        <dbReference type="Proteomes" id="UP001169066"/>
    </source>
</evidence>
<keyword evidence="2" id="KW-0812">Transmembrane</keyword>
<dbReference type="SUPFAM" id="SSF51735">
    <property type="entry name" value="NAD(P)-binding Rossmann-fold domains"/>
    <property type="match status" value="2"/>
</dbReference>
<dbReference type="PRINTS" id="PR00169">
    <property type="entry name" value="KCHANNEL"/>
</dbReference>
<keyword evidence="2" id="KW-0472">Membrane</keyword>
<dbReference type="Proteomes" id="UP001169066">
    <property type="component" value="Unassembled WGS sequence"/>
</dbReference>
<feature type="transmembrane region" description="Helical" evidence="2">
    <location>
        <begin position="39"/>
        <end position="58"/>
    </location>
</feature>
<dbReference type="PANTHER" id="PTHR43833:SF9">
    <property type="entry name" value="POTASSIUM CHANNEL PROTEIN YUGO-RELATED"/>
    <property type="match status" value="1"/>
</dbReference>
<dbReference type="RefSeq" id="WP_289400776.1">
    <property type="nucleotide sequence ID" value="NZ_JAQIBC010000001.1"/>
</dbReference>
<protein>
    <submittedName>
        <fullName evidence="5">NAD-binding protein</fullName>
    </submittedName>
</protein>
<dbReference type="Pfam" id="PF02254">
    <property type="entry name" value="TrkA_N"/>
    <property type="match status" value="1"/>
</dbReference>
<proteinExistence type="predicted"/>
<comment type="subcellular location">
    <subcellularLocation>
        <location evidence="1">Cell membrane</location>
        <topology evidence="1">Multi-pass membrane protein</topology>
    </subcellularLocation>
</comment>
<dbReference type="InterPro" id="IPR036291">
    <property type="entry name" value="NAD(P)-bd_dom_sf"/>
</dbReference>
<name>A0ABT7QNG6_9BACT</name>
<evidence type="ECO:0000256" key="2">
    <source>
        <dbReference type="SAM" id="Phobius"/>
    </source>
</evidence>
<dbReference type="InterPro" id="IPR003148">
    <property type="entry name" value="RCK_N"/>
</dbReference>
<accession>A0ABT7QNG6</accession>
<dbReference type="Pfam" id="PF07885">
    <property type="entry name" value="Ion_trans_2"/>
    <property type="match status" value="1"/>
</dbReference>
<dbReference type="SUPFAM" id="SSF81324">
    <property type="entry name" value="Voltage-gated potassium channels"/>
    <property type="match status" value="1"/>
</dbReference>
<feature type="transmembrane region" description="Helical" evidence="2">
    <location>
        <begin position="118"/>
        <end position="135"/>
    </location>
</feature>
<dbReference type="PANTHER" id="PTHR43833">
    <property type="entry name" value="POTASSIUM CHANNEL PROTEIN 2-RELATED-RELATED"/>
    <property type="match status" value="1"/>
</dbReference>
<dbReference type="Gene3D" id="1.10.287.70">
    <property type="match status" value="1"/>
</dbReference>
<organism evidence="5 6">
    <name type="scientific">Sulfurovum xiamenensis</name>
    <dbReference type="NCBI Taxonomy" id="3019066"/>
    <lineage>
        <taxon>Bacteria</taxon>
        <taxon>Pseudomonadati</taxon>
        <taxon>Campylobacterota</taxon>
        <taxon>Epsilonproteobacteria</taxon>
        <taxon>Campylobacterales</taxon>
        <taxon>Sulfurovaceae</taxon>
        <taxon>Sulfurovum</taxon>
    </lineage>
</organism>
<sequence>MHDFIVKLSHKIDSSVRYQKIKSFFRSLLEDINYPYKKYFDAFMIMLIVLSIAILILSKTGKVPEWLVEFDLYFVTAIFAVEYLLRLWISHDIHKYLVASASDTSSSERYWAVLRSKLRYMISLPALIDLIAIFPKFRILRLLKLYHYMHGASSLFNALLKKRFEFVFLGYMLLGVTFTFGSIFYLLEFGINQALGSYLDAIYWALVTISTVGYGDIAPVTELGKIVSMFGIIFGIAMISFVTSVMVSAFSERFSELRNQDSINHVHKMHNVVIINGYGHLGTTIAKKLKIQKIYEPVIIEDDETKANKAQQDGYQVIHADGSSAKMVKTLYKRGNIAAMLTLSSSDINNIYFILNAKSIQSDSVVYARMNQVELRPQYEATKVDGLVEPYDVIDTRAFHYLKKHSEEEKKSISFFGYTHKSDHICKMLKEEGIEVTIYEIGNESYEAAKDDGFTNVILIDKKNSETPDIKDGIAVCAMNDEALNVYYSITLRANGFKDEIVALSDTKEDNRKLLLAGVSKIFDMYDESASQFVEMIENNVKRVER</sequence>
<dbReference type="EMBL" id="JAQIBC010000001">
    <property type="protein sequence ID" value="MDM5262606.1"/>
    <property type="molecule type" value="Genomic_DNA"/>
</dbReference>
<dbReference type="Gene3D" id="3.40.50.720">
    <property type="entry name" value="NAD(P)-binding Rossmann-like Domain"/>
    <property type="match status" value="2"/>
</dbReference>
<feature type="transmembrane region" description="Helical" evidence="2">
    <location>
        <begin position="70"/>
        <end position="89"/>
    </location>
</feature>
<feature type="domain" description="RCK N-terminal" evidence="3">
    <location>
        <begin position="273"/>
        <end position="388"/>
    </location>
</feature>